<feature type="transmembrane region" description="Helical" evidence="2">
    <location>
        <begin position="73"/>
        <end position="94"/>
    </location>
</feature>
<evidence type="ECO:0000313" key="3">
    <source>
        <dbReference type="EMBL" id="MBB3976499.1"/>
    </source>
</evidence>
<evidence type="ECO:0000313" key="4">
    <source>
        <dbReference type="Proteomes" id="UP000574761"/>
    </source>
</evidence>
<dbReference type="Proteomes" id="UP000574761">
    <property type="component" value="Unassembled WGS sequence"/>
</dbReference>
<keyword evidence="1" id="KW-0175">Coiled coil</keyword>
<protein>
    <submittedName>
        <fullName evidence="3">ElaB/YqjD/DUF883 family membrane-anchored ribosome-binding protein</fullName>
    </submittedName>
</protein>
<evidence type="ECO:0000256" key="1">
    <source>
        <dbReference type="SAM" id="Coils"/>
    </source>
</evidence>
<organism evidence="3 4">
    <name type="scientific">Mycoplana azooxidifex</name>
    <dbReference type="NCBI Taxonomy" id="1636188"/>
    <lineage>
        <taxon>Bacteria</taxon>
        <taxon>Pseudomonadati</taxon>
        <taxon>Pseudomonadota</taxon>
        <taxon>Alphaproteobacteria</taxon>
        <taxon>Hyphomicrobiales</taxon>
        <taxon>Rhizobiaceae</taxon>
        <taxon>Mycoplana</taxon>
    </lineage>
</organism>
<comment type="caution">
    <text evidence="3">The sequence shown here is derived from an EMBL/GenBank/DDBJ whole genome shotgun (WGS) entry which is preliminary data.</text>
</comment>
<reference evidence="3 4" key="1">
    <citation type="submission" date="2020-08" db="EMBL/GenBank/DDBJ databases">
        <title>Genomic Encyclopedia of Type Strains, Phase IV (KMG-IV): sequencing the most valuable type-strain genomes for metagenomic binning, comparative biology and taxonomic classification.</title>
        <authorList>
            <person name="Goeker M."/>
        </authorList>
    </citation>
    <scope>NUCLEOTIDE SEQUENCE [LARGE SCALE GENOMIC DNA]</scope>
    <source>
        <strain evidence="3 4">DSM 100211</strain>
    </source>
</reference>
<name>A0A7W6DCN6_9HYPH</name>
<dbReference type="AlphaFoldDB" id="A0A7W6DCN6"/>
<sequence>MAEFDAQTQLANLRDEIDKLRKEVATQSSQAIGEVRDRAGKAGRSVRAAAKQGAGYVRSEGAAVADAAREHPAAVSTLVLAAGLAGVVLGYLLGSVEDRTPRSRYWR</sequence>
<evidence type="ECO:0000256" key="2">
    <source>
        <dbReference type="SAM" id="Phobius"/>
    </source>
</evidence>
<keyword evidence="2" id="KW-0812">Transmembrane</keyword>
<proteinExistence type="predicted"/>
<keyword evidence="2" id="KW-0472">Membrane</keyword>
<dbReference type="EMBL" id="JACIEE010000003">
    <property type="protein sequence ID" value="MBB3976499.1"/>
    <property type="molecule type" value="Genomic_DNA"/>
</dbReference>
<keyword evidence="4" id="KW-1185">Reference proteome</keyword>
<accession>A0A7W6DCN6</accession>
<dbReference type="RefSeq" id="WP_183802005.1">
    <property type="nucleotide sequence ID" value="NZ_JACIEE010000003.1"/>
</dbReference>
<gene>
    <name evidence="3" type="ORF">GGQ64_001688</name>
</gene>
<feature type="coiled-coil region" evidence="1">
    <location>
        <begin position="3"/>
        <end position="30"/>
    </location>
</feature>
<keyword evidence="2" id="KW-1133">Transmembrane helix</keyword>